<evidence type="ECO:0000313" key="1">
    <source>
        <dbReference type="EMBL" id="CAD6225798.1"/>
    </source>
</evidence>
<proteinExistence type="predicted"/>
<evidence type="ECO:0000313" key="2">
    <source>
        <dbReference type="Proteomes" id="UP000604825"/>
    </source>
</evidence>
<dbReference type="Proteomes" id="UP000604825">
    <property type="component" value="Unassembled WGS sequence"/>
</dbReference>
<accession>A0A811NSH2</accession>
<name>A0A811NSH2_9POAL</name>
<dbReference type="EMBL" id="CAJGYO010000004">
    <property type="protein sequence ID" value="CAD6225798.1"/>
    <property type="molecule type" value="Genomic_DNA"/>
</dbReference>
<protein>
    <submittedName>
        <fullName evidence="1">Uncharacterized protein</fullName>
    </submittedName>
</protein>
<comment type="caution">
    <text evidence="1">The sequence shown here is derived from an EMBL/GenBank/DDBJ whole genome shotgun (WGS) entry which is preliminary data.</text>
</comment>
<keyword evidence="2" id="KW-1185">Reference proteome</keyword>
<organism evidence="1 2">
    <name type="scientific">Miscanthus lutarioriparius</name>
    <dbReference type="NCBI Taxonomy" id="422564"/>
    <lineage>
        <taxon>Eukaryota</taxon>
        <taxon>Viridiplantae</taxon>
        <taxon>Streptophyta</taxon>
        <taxon>Embryophyta</taxon>
        <taxon>Tracheophyta</taxon>
        <taxon>Spermatophyta</taxon>
        <taxon>Magnoliopsida</taxon>
        <taxon>Liliopsida</taxon>
        <taxon>Poales</taxon>
        <taxon>Poaceae</taxon>
        <taxon>PACMAD clade</taxon>
        <taxon>Panicoideae</taxon>
        <taxon>Andropogonodae</taxon>
        <taxon>Andropogoneae</taxon>
        <taxon>Saccharinae</taxon>
        <taxon>Miscanthus</taxon>
    </lineage>
</organism>
<dbReference type="AlphaFoldDB" id="A0A811NSH2"/>
<sequence>MAPGAEPVLQWSLAGARHDGARGGARAPMAAHRFFLDSSNAAPKRVFPAKGFLEARTEMAAATAGSAPAKEVVEKKVEFMKEIRAHEVAIAELGNLNPSRFTCFCVLCVRHYKFVGPETVTGTKFCDQCKGLDLYMTVCSQGFSPPGYDAFFVSRVY</sequence>
<gene>
    <name evidence="1" type="ORF">NCGR_LOCUS17748</name>
</gene>
<reference evidence="1" key="1">
    <citation type="submission" date="2020-10" db="EMBL/GenBank/DDBJ databases">
        <authorList>
            <person name="Han B."/>
            <person name="Lu T."/>
            <person name="Zhao Q."/>
            <person name="Huang X."/>
            <person name="Zhao Y."/>
        </authorList>
    </citation>
    <scope>NUCLEOTIDE SEQUENCE</scope>
</reference>